<dbReference type="EMBL" id="JAAALK010000283">
    <property type="protein sequence ID" value="KAG8075468.1"/>
    <property type="molecule type" value="Genomic_DNA"/>
</dbReference>
<evidence type="ECO:0000313" key="2">
    <source>
        <dbReference type="Proteomes" id="UP000729402"/>
    </source>
</evidence>
<evidence type="ECO:0000313" key="1">
    <source>
        <dbReference type="EMBL" id="KAG8075468.1"/>
    </source>
</evidence>
<name>A0A8J5W3A9_ZIZPA</name>
<organism evidence="1 2">
    <name type="scientific">Zizania palustris</name>
    <name type="common">Northern wild rice</name>
    <dbReference type="NCBI Taxonomy" id="103762"/>
    <lineage>
        <taxon>Eukaryota</taxon>
        <taxon>Viridiplantae</taxon>
        <taxon>Streptophyta</taxon>
        <taxon>Embryophyta</taxon>
        <taxon>Tracheophyta</taxon>
        <taxon>Spermatophyta</taxon>
        <taxon>Magnoliopsida</taxon>
        <taxon>Liliopsida</taxon>
        <taxon>Poales</taxon>
        <taxon>Poaceae</taxon>
        <taxon>BOP clade</taxon>
        <taxon>Oryzoideae</taxon>
        <taxon>Oryzeae</taxon>
        <taxon>Zizaniinae</taxon>
        <taxon>Zizania</taxon>
    </lineage>
</organism>
<comment type="caution">
    <text evidence="1">The sequence shown here is derived from an EMBL/GenBank/DDBJ whole genome shotgun (WGS) entry which is preliminary data.</text>
</comment>
<accession>A0A8J5W3A9</accession>
<dbReference type="AlphaFoldDB" id="A0A8J5W3A9"/>
<sequence length="66" mass="7476">MTRPLFLSRYPLQYLFCISFVFSPLCPVHPQPNPARLVAGPIHRVVLRLAGGSDPRFLLLGSAWVW</sequence>
<reference evidence="1" key="1">
    <citation type="journal article" date="2021" name="bioRxiv">
        <title>Whole Genome Assembly and Annotation of Northern Wild Rice, Zizania palustris L., Supports a Whole Genome Duplication in the Zizania Genus.</title>
        <authorList>
            <person name="Haas M."/>
            <person name="Kono T."/>
            <person name="Macchietto M."/>
            <person name="Millas R."/>
            <person name="McGilp L."/>
            <person name="Shao M."/>
            <person name="Duquette J."/>
            <person name="Hirsch C.N."/>
            <person name="Kimball J."/>
        </authorList>
    </citation>
    <scope>NUCLEOTIDE SEQUENCE</scope>
    <source>
        <tissue evidence="1">Fresh leaf tissue</tissue>
    </source>
</reference>
<protein>
    <submittedName>
        <fullName evidence="1">Uncharacterized protein</fullName>
    </submittedName>
</protein>
<keyword evidence="2" id="KW-1185">Reference proteome</keyword>
<reference evidence="1" key="2">
    <citation type="submission" date="2021-02" db="EMBL/GenBank/DDBJ databases">
        <authorList>
            <person name="Kimball J.A."/>
            <person name="Haas M.W."/>
            <person name="Macchietto M."/>
            <person name="Kono T."/>
            <person name="Duquette J."/>
            <person name="Shao M."/>
        </authorList>
    </citation>
    <scope>NUCLEOTIDE SEQUENCE</scope>
    <source>
        <tissue evidence="1">Fresh leaf tissue</tissue>
    </source>
</reference>
<dbReference type="Proteomes" id="UP000729402">
    <property type="component" value="Unassembled WGS sequence"/>
</dbReference>
<proteinExistence type="predicted"/>
<gene>
    <name evidence="1" type="ORF">GUJ93_ZPchr0006g41410</name>
</gene>